<evidence type="ECO:0000256" key="3">
    <source>
        <dbReference type="ARBA" id="ARBA00022475"/>
    </source>
</evidence>
<evidence type="ECO:0000313" key="15">
    <source>
        <dbReference type="EMBL" id="GAA2724583.1"/>
    </source>
</evidence>
<dbReference type="InterPro" id="IPR016169">
    <property type="entry name" value="FAD-bd_PCMH_sub2"/>
</dbReference>
<dbReference type="InterPro" id="IPR044751">
    <property type="entry name" value="Ion_transp-like_CBS"/>
</dbReference>
<evidence type="ECO:0000259" key="14">
    <source>
        <dbReference type="PROSITE" id="PS51846"/>
    </source>
</evidence>
<keyword evidence="16" id="KW-1185">Reference proteome</keyword>
<organism evidence="15 16">
    <name type="scientific">Actinocorallia aurantiaca</name>
    <dbReference type="NCBI Taxonomy" id="46204"/>
    <lineage>
        <taxon>Bacteria</taxon>
        <taxon>Bacillati</taxon>
        <taxon>Actinomycetota</taxon>
        <taxon>Actinomycetes</taxon>
        <taxon>Streptosporangiales</taxon>
        <taxon>Thermomonosporaceae</taxon>
        <taxon>Actinocorallia</taxon>
    </lineage>
</organism>
<accession>A0ABP6GIZ0</accession>
<dbReference type="SUPFAM" id="SSF56176">
    <property type="entry name" value="FAD-binding/transporter-associated domain-like"/>
    <property type="match status" value="1"/>
</dbReference>
<name>A0ABP6GIZ0_9ACTN</name>
<dbReference type="EMBL" id="BAAATZ010000007">
    <property type="protein sequence ID" value="GAA2724583.1"/>
    <property type="molecule type" value="Genomic_DNA"/>
</dbReference>
<keyword evidence="3" id="KW-1003">Cell membrane</keyword>
<evidence type="ECO:0000256" key="2">
    <source>
        <dbReference type="ARBA" id="ARBA00006337"/>
    </source>
</evidence>
<feature type="region of interest" description="Disordered" evidence="11">
    <location>
        <begin position="421"/>
        <end position="444"/>
    </location>
</feature>
<proteinExistence type="inferred from homology"/>
<comment type="caution">
    <text evidence="15">The sequence shown here is derived from an EMBL/GenBank/DDBJ whole genome shotgun (WGS) entry which is preliminary data.</text>
</comment>
<protein>
    <submittedName>
        <fullName evidence="15">Hemolysin family protein</fullName>
    </submittedName>
</protein>
<evidence type="ECO:0000256" key="10">
    <source>
        <dbReference type="PROSITE-ProRule" id="PRU01193"/>
    </source>
</evidence>
<evidence type="ECO:0000259" key="13">
    <source>
        <dbReference type="PROSITE" id="PS51371"/>
    </source>
</evidence>
<keyword evidence="6 10" id="KW-1133">Transmembrane helix</keyword>
<dbReference type="InterPro" id="IPR002550">
    <property type="entry name" value="CNNM"/>
</dbReference>
<reference evidence="16" key="1">
    <citation type="journal article" date="2019" name="Int. J. Syst. Evol. Microbiol.">
        <title>The Global Catalogue of Microorganisms (GCM) 10K type strain sequencing project: providing services to taxonomists for standard genome sequencing and annotation.</title>
        <authorList>
            <consortium name="The Broad Institute Genomics Platform"/>
            <consortium name="The Broad Institute Genome Sequencing Center for Infectious Disease"/>
            <person name="Wu L."/>
            <person name="Ma J."/>
        </authorList>
    </citation>
    <scope>NUCLEOTIDE SEQUENCE [LARGE SCALE GENOMIC DNA]</scope>
    <source>
        <strain evidence="16">JCM 8201</strain>
    </source>
</reference>
<keyword evidence="7 9" id="KW-0129">CBS domain</keyword>
<evidence type="ECO:0000256" key="12">
    <source>
        <dbReference type="SAM" id="Phobius"/>
    </source>
</evidence>
<keyword evidence="8 10" id="KW-0472">Membrane</keyword>
<dbReference type="Pfam" id="PF01595">
    <property type="entry name" value="CNNM"/>
    <property type="match status" value="1"/>
</dbReference>
<gene>
    <name evidence="15" type="ORF">GCM10010439_22560</name>
</gene>
<dbReference type="InterPro" id="IPR000644">
    <property type="entry name" value="CBS_dom"/>
</dbReference>
<dbReference type="InterPro" id="IPR051676">
    <property type="entry name" value="UPF0053_domain"/>
</dbReference>
<comment type="subcellular location">
    <subcellularLocation>
        <location evidence="1">Cell membrane</location>
        <topology evidence="1">Multi-pass membrane protein</topology>
    </subcellularLocation>
</comment>
<feature type="transmembrane region" description="Helical" evidence="12">
    <location>
        <begin position="95"/>
        <end position="116"/>
    </location>
</feature>
<feature type="compositionally biased region" description="Basic and acidic residues" evidence="11">
    <location>
        <begin position="423"/>
        <end position="437"/>
    </location>
</feature>
<evidence type="ECO:0000313" key="16">
    <source>
        <dbReference type="Proteomes" id="UP001501842"/>
    </source>
</evidence>
<dbReference type="Pfam" id="PF03471">
    <property type="entry name" value="CorC_HlyC"/>
    <property type="match status" value="1"/>
</dbReference>
<dbReference type="PROSITE" id="PS51371">
    <property type="entry name" value="CBS"/>
    <property type="match status" value="1"/>
</dbReference>
<evidence type="ECO:0000256" key="7">
    <source>
        <dbReference type="ARBA" id="ARBA00023122"/>
    </source>
</evidence>
<keyword evidence="4 10" id="KW-0812">Transmembrane</keyword>
<keyword evidence="5" id="KW-0677">Repeat</keyword>
<evidence type="ECO:0000256" key="9">
    <source>
        <dbReference type="PROSITE-ProRule" id="PRU00703"/>
    </source>
</evidence>
<feature type="transmembrane region" description="Helical" evidence="12">
    <location>
        <begin position="6"/>
        <end position="29"/>
    </location>
</feature>
<evidence type="ECO:0000256" key="4">
    <source>
        <dbReference type="ARBA" id="ARBA00022692"/>
    </source>
</evidence>
<evidence type="ECO:0000256" key="6">
    <source>
        <dbReference type="ARBA" id="ARBA00022989"/>
    </source>
</evidence>
<evidence type="ECO:0000256" key="5">
    <source>
        <dbReference type="ARBA" id="ARBA00022737"/>
    </source>
</evidence>
<dbReference type="Gene3D" id="3.10.580.10">
    <property type="entry name" value="CBS-domain"/>
    <property type="match status" value="1"/>
</dbReference>
<dbReference type="InterPro" id="IPR005170">
    <property type="entry name" value="Transptr-assoc_dom"/>
</dbReference>
<dbReference type="RefSeq" id="WP_344450251.1">
    <property type="nucleotide sequence ID" value="NZ_BAAATZ010000007.1"/>
</dbReference>
<dbReference type="PROSITE" id="PS51846">
    <property type="entry name" value="CNNM"/>
    <property type="match status" value="1"/>
</dbReference>
<dbReference type="Pfam" id="PF00571">
    <property type="entry name" value="CBS"/>
    <property type="match status" value="1"/>
</dbReference>
<dbReference type="Gene3D" id="3.30.465.10">
    <property type="match status" value="1"/>
</dbReference>
<feature type="transmembrane region" description="Helical" evidence="12">
    <location>
        <begin position="59"/>
        <end position="83"/>
    </location>
</feature>
<feature type="domain" description="CBS" evidence="13">
    <location>
        <begin position="274"/>
        <end position="332"/>
    </location>
</feature>
<feature type="domain" description="CNNM transmembrane" evidence="14">
    <location>
        <begin position="1"/>
        <end position="195"/>
    </location>
</feature>
<evidence type="ECO:0000256" key="8">
    <source>
        <dbReference type="ARBA" id="ARBA00023136"/>
    </source>
</evidence>
<dbReference type="SUPFAM" id="SSF54631">
    <property type="entry name" value="CBS-domain pair"/>
    <property type="match status" value="1"/>
</dbReference>
<comment type="similarity">
    <text evidence="2">Belongs to the UPF0053 family.</text>
</comment>
<dbReference type="Proteomes" id="UP001501842">
    <property type="component" value="Unassembled WGS sequence"/>
</dbReference>
<dbReference type="SMART" id="SM01091">
    <property type="entry name" value="CorC_HlyC"/>
    <property type="match status" value="1"/>
</dbReference>
<evidence type="ECO:0000256" key="1">
    <source>
        <dbReference type="ARBA" id="ARBA00004651"/>
    </source>
</evidence>
<sequence>MGGYWGNIALVLVLILLNALFAGSEIALISLREGQLRKLEDEGGASRRLARLARDPNRFMATIQIGITLAGFLASATAAVSLAEPLVGPLGFLGGAARAAAVAAVTVVLTFFTLVLGELAPKRLAMQYPRRWGLLVAAPLEWMARLSRPAVWALGKATDGVVRLCGGDPSVGEEPVSPEELKELVSGHEELSDEQRTVISSALDLHSRILREVLVPRRLVFSLPHDLPVGRARVDLARSGHSRAPVATAGHVDEVLGMAHLRDLVGEDEDVPVGSSVRPAMVFPDIMRVTEALREFKAAHQEIALVMDENGSLAGIVTLDDLMEEVVGQFSEGVDQDILSVKGEREGALLLPGTFPVHDLPDLNVDLGETPHSGYTTVAGLVLSRLGRLPERPGDRVEVAGWDFEVVEIERHAITAVRLCPARSEEPPREHDGRRDEEDPEVPS</sequence>
<dbReference type="InterPro" id="IPR046342">
    <property type="entry name" value="CBS_dom_sf"/>
</dbReference>
<dbReference type="InterPro" id="IPR036318">
    <property type="entry name" value="FAD-bd_PCMH-like_sf"/>
</dbReference>
<dbReference type="CDD" id="cd04590">
    <property type="entry name" value="CBS_pair_CorC_HlyC_assoc"/>
    <property type="match status" value="1"/>
</dbReference>
<dbReference type="PANTHER" id="PTHR43099:SF5">
    <property type="entry name" value="HLYC_CORC FAMILY TRANSPORTER"/>
    <property type="match status" value="1"/>
</dbReference>
<evidence type="ECO:0000256" key="11">
    <source>
        <dbReference type="SAM" id="MobiDB-lite"/>
    </source>
</evidence>
<dbReference type="PANTHER" id="PTHR43099">
    <property type="entry name" value="UPF0053 PROTEIN YRKA"/>
    <property type="match status" value="1"/>
</dbReference>